<evidence type="ECO:0000313" key="1">
    <source>
        <dbReference type="EMBL" id="OCL34669.1"/>
    </source>
</evidence>
<dbReference type="InterPro" id="IPR000182">
    <property type="entry name" value="GNAT_dom"/>
</dbReference>
<evidence type="ECO:0000313" key="2">
    <source>
        <dbReference type="Proteomes" id="UP000093501"/>
    </source>
</evidence>
<accession>A0A1C0AN36</accession>
<dbReference type="AlphaFoldDB" id="A0A1C0AN36"/>
<organism evidence="1 2">
    <name type="scientific">Tessaracoccus lapidicaptus</name>
    <dbReference type="NCBI Taxonomy" id="1427523"/>
    <lineage>
        <taxon>Bacteria</taxon>
        <taxon>Bacillati</taxon>
        <taxon>Actinomycetota</taxon>
        <taxon>Actinomycetes</taxon>
        <taxon>Propionibacteriales</taxon>
        <taxon>Propionibacteriaceae</taxon>
        <taxon>Tessaracoccus</taxon>
    </lineage>
</organism>
<dbReference type="Gene3D" id="3.40.630.30">
    <property type="match status" value="1"/>
</dbReference>
<dbReference type="GO" id="GO:0016747">
    <property type="term" value="F:acyltransferase activity, transferring groups other than amino-acyl groups"/>
    <property type="evidence" value="ECO:0007669"/>
    <property type="project" value="InterPro"/>
</dbReference>
<proteinExistence type="predicted"/>
<gene>
    <name evidence="1" type="ORF">BCR15_02985</name>
</gene>
<dbReference type="Pfam" id="PF00583">
    <property type="entry name" value="Acetyltransf_1"/>
    <property type="match status" value="1"/>
</dbReference>
<dbReference type="InterPro" id="IPR016181">
    <property type="entry name" value="Acyl_CoA_acyltransferase"/>
</dbReference>
<name>A0A1C0AN36_9ACTN</name>
<dbReference type="CDD" id="cd04301">
    <property type="entry name" value="NAT_SF"/>
    <property type="match status" value="1"/>
</dbReference>
<reference evidence="2" key="1">
    <citation type="submission" date="2016-07" db="EMBL/GenBank/DDBJ databases">
        <authorList>
            <person name="Florea S."/>
            <person name="Webb J.S."/>
            <person name="Jaromczyk J."/>
            <person name="Schardl C.L."/>
        </authorList>
    </citation>
    <scope>NUCLEOTIDE SEQUENCE [LARGE SCALE GENOMIC DNA]</scope>
    <source>
        <strain evidence="2">IPBSL-7</strain>
    </source>
</reference>
<dbReference type="Proteomes" id="UP000093501">
    <property type="component" value="Unassembled WGS sequence"/>
</dbReference>
<dbReference type="EMBL" id="MBQD01000020">
    <property type="protein sequence ID" value="OCL34669.1"/>
    <property type="molecule type" value="Genomic_DNA"/>
</dbReference>
<sequence>MDVYVEPHLSWRLLGPDDAAELDHFRGQLDALEDSVLTGVAAGITDRDLMVVSAVGGFDHYQSMSAYGVVYLAELDPLRMYVMGGVHPTHRHLHIGTALLSWQVTQATAWRDEHRPGVPLWLGCYAEMGRPGLERVATRLGFAAERYSYDLHRDLTRPIPSRPVDGIEFVRFTPDRSDDVRCLHNVCFAGMGKEVPAEVWTDRLEDPDFRPGWSYLAVAGGRVVGYAMSGTAEAEDGRPPVGWIERFGVHPDFRGRHIALELMSRCLGAMRDEGCVEAGIGIDTPDGVGVKRLCAELGWTTRDAVALLTKVVP</sequence>
<dbReference type="SUPFAM" id="SSF55729">
    <property type="entry name" value="Acyl-CoA N-acyltransferases (Nat)"/>
    <property type="match status" value="1"/>
</dbReference>
<keyword evidence="2" id="KW-1185">Reference proteome</keyword>
<dbReference type="PROSITE" id="PS51186">
    <property type="entry name" value="GNAT"/>
    <property type="match status" value="1"/>
</dbReference>
<protein>
    <submittedName>
        <fullName evidence="1">Uncharacterized protein</fullName>
    </submittedName>
</protein>
<comment type="caution">
    <text evidence="1">The sequence shown here is derived from an EMBL/GenBank/DDBJ whole genome shotgun (WGS) entry which is preliminary data.</text>
</comment>